<reference evidence="2 3" key="1">
    <citation type="submission" date="2016-07" db="EMBL/GenBank/DDBJ databases">
        <title>Complete genome sequence of Altererythrobacter dongtanensis KCTC 22672, a type strain with esterase isolated from tidal flat.</title>
        <authorList>
            <person name="Cheng H."/>
            <person name="Wu Y.-H."/>
            <person name="Zhou P."/>
            <person name="Huo Y.-Y."/>
            <person name="Wang C.-S."/>
            <person name="Xu X.-W."/>
        </authorList>
    </citation>
    <scope>NUCLEOTIDE SEQUENCE [LARGE SCALE GENOMIC DNA]</scope>
    <source>
        <strain evidence="2 3">KCTC 22672</strain>
    </source>
</reference>
<dbReference type="KEGG" id="ado:A6F68_00791"/>
<gene>
    <name evidence="2" type="ORF">A6F68_00791</name>
</gene>
<dbReference type="RefSeq" id="WP_084001599.1">
    <property type="nucleotide sequence ID" value="NZ_CP016591.1"/>
</dbReference>
<dbReference type="GO" id="GO:0004497">
    <property type="term" value="F:monooxygenase activity"/>
    <property type="evidence" value="ECO:0007669"/>
    <property type="project" value="UniProtKB-KW"/>
</dbReference>
<organism evidence="2 3">
    <name type="scientific">Tsuneonella dongtanensis</name>
    <dbReference type="NCBI Taxonomy" id="692370"/>
    <lineage>
        <taxon>Bacteria</taxon>
        <taxon>Pseudomonadati</taxon>
        <taxon>Pseudomonadota</taxon>
        <taxon>Alphaproteobacteria</taxon>
        <taxon>Sphingomonadales</taxon>
        <taxon>Erythrobacteraceae</taxon>
        <taxon>Tsuneonella</taxon>
    </lineage>
</organism>
<proteinExistence type="predicted"/>
<dbReference type="Pfam" id="PF03992">
    <property type="entry name" value="ABM"/>
    <property type="match status" value="1"/>
</dbReference>
<dbReference type="InterPro" id="IPR007138">
    <property type="entry name" value="ABM_dom"/>
</dbReference>
<keyword evidence="2" id="KW-0560">Oxidoreductase</keyword>
<dbReference type="AlphaFoldDB" id="A0A1B2AAY2"/>
<name>A0A1B2AAY2_9SPHN</name>
<feature type="domain" description="ABM" evidence="1">
    <location>
        <begin position="1"/>
        <end position="58"/>
    </location>
</feature>
<accession>A0A1B2AAY2</accession>
<keyword evidence="3" id="KW-1185">Reference proteome</keyword>
<dbReference type="SUPFAM" id="SSF54909">
    <property type="entry name" value="Dimeric alpha+beta barrel"/>
    <property type="match status" value="1"/>
</dbReference>
<evidence type="ECO:0000313" key="3">
    <source>
        <dbReference type="Proteomes" id="UP000092932"/>
    </source>
</evidence>
<evidence type="ECO:0000259" key="1">
    <source>
        <dbReference type="Pfam" id="PF03992"/>
    </source>
</evidence>
<dbReference type="Proteomes" id="UP000092932">
    <property type="component" value="Chromosome"/>
</dbReference>
<dbReference type="STRING" id="692370.A6F68_00791"/>
<sequence>MYVVTVEFDVAPESREEFLAAVRRQAQDSLEKEADCHRFDVCKIVRDGREVFYLYELYPIAPRSTRISLRITSPLSTRA</sequence>
<protein>
    <submittedName>
        <fullName evidence="2">Antibiotic biosynthesis monooxygenase</fullName>
    </submittedName>
</protein>
<dbReference type="Gene3D" id="3.30.70.100">
    <property type="match status" value="1"/>
</dbReference>
<keyword evidence="2" id="KW-0503">Monooxygenase</keyword>
<dbReference type="InterPro" id="IPR011008">
    <property type="entry name" value="Dimeric_a/b-barrel"/>
</dbReference>
<dbReference type="EMBL" id="CP016591">
    <property type="protein sequence ID" value="ANY19319.1"/>
    <property type="molecule type" value="Genomic_DNA"/>
</dbReference>
<dbReference type="OrthoDB" id="9812754at2"/>
<evidence type="ECO:0000313" key="2">
    <source>
        <dbReference type="EMBL" id="ANY19319.1"/>
    </source>
</evidence>